<dbReference type="HOGENOM" id="CLU_2703384_0_0_11"/>
<organism evidence="2 3">
    <name type="scientific">Streptomyces roseochromogenus subsp. oscitans DS 12.976</name>
    <dbReference type="NCBI Taxonomy" id="1352936"/>
    <lineage>
        <taxon>Bacteria</taxon>
        <taxon>Bacillati</taxon>
        <taxon>Actinomycetota</taxon>
        <taxon>Actinomycetes</taxon>
        <taxon>Kitasatosporales</taxon>
        <taxon>Streptomycetaceae</taxon>
        <taxon>Streptomyces</taxon>
    </lineage>
</organism>
<feature type="transmembrane region" description="Helical" evidence="1">
    <location>
        <begin position="20"/>
        <end position="39"/>
    </location>
</feature>
<reference evidence="2 3" key="1">
    <citation type="journal article" date="2014" name="Genome Announc.">
        <title>Draft Genome Sequence of Streptomyces roseochromogenes subsp. oscitans DS 12.976, Producer of the Aminocoumarin Antibiotic Clorobiocin.</title>
        <authorList>
            <person name="Ruckert C."/>
            <person name="Kalinowski J."/>
            <person name="Heide L."/>
            <person name="Apel A.K."/>
        </authorList>
    </citation>
    <scope>NUCLEOTIDE SEQUENCE [LARGE SCALE GENOMIC DNA]</scope>
    <source>
        <strain evidence="2 3">DS 12.976</strain>
    </source>
</reference>
<evidence type="ECO:0000313" key="2">
    <source>
        <dbReference type="EMBL" id="EST36425.1"/>
    </source>
</evidence>
<dbReference type="STRING" id="1352936.M878_02250"/>
<accession>V6KW76</accession>
<keyword evidence="3" id="KW-1185">Reference proteome</keyword>
<name>V6KW76_STRRC</name>
<dbReference type="PATRIC" id="fig|1352936.5.peg.497"/>
<dbReference type="AlphaFoldDB" id="V6KW76"/>
<dbReference type="EMBL" id="AWQX01000010">
    <property type="protein sequence ID" value="EST36425.1"/>
    <property type="molecule type" value="Genomic_DNA"/>
</dbReference>
<dbReference type="Proteomes" id="UP000017984">
    <property type="component" value="Chromosome"/>
</dbReference>
<evidence type="ECO:0000256" key="1">
    <source>
        <dbReference type="SAM" id="Phobius"/>
    </source>
</evidence>
<keyword evidence="1" id="KW-1133">Transmembrane helix</keyword>
<keyword evidence="1" id="KW-0472">Membrane</keyword>
<proteinExistence type="predicted"/>
<gene>
    <name evidence="2" type="ORF">M878_02250</name>
</gene>
<comment type="caution">
    <text evidence="2">The sequence shown here is derived from an EMBL/GenBank/DDBJ whole genome shotgun (WGS) entry which is preliminary data.</text>
</comment>
<evidence type="ECO:0000313" key="3">
    <source>
        <dbReference type="Proteomes" id="UP000017984"/>
    </source>
</evidence>
<sequence>MGTVLTATDTRWSPAHFYAANGWGATAQLGALFSYWLLASGITTYRSARRVPKPTTQSQDGVVRELRMQRSMP</sequence>
<keyword evidence="1" id="KW-0812">Transmembrane</keyword>
<protein>
    <submittedName>
        <fullName evidence="2">Uncharacterized protein</fullName>
    </submittedName>
</protein>